<dbReference type="AlphaFoldDB" id="A0A2T3ZWW2"/>
<accession>A0A2T3ZWW2</accession>
<evidence type="ECO:0000313" key="1">
    <source>
        <dbReference type="EMBL" id="PTB49268.1"/>
    </source>
</evidence>
<protein>
    <submittedName>
        <fullName evidence="1">Uncharacterized protein</fullName>
    </submittedName>
</protein>
<proteinExistence type="predicted"/>
<reference evidence="1 2" key="1">
    <citation type="submission" date="2016-07" db="EMBL/GenBank/DDBJ databases">
        <title>Multiple horizontal gene transfer events from other fungi enriched the ability of initially mycotrophic Trichoderma (Ascomycota) to feed on dead plant biomass.</title>
        <authorList>
            <consortium name="DOE Joint Genome Institute"/>
            <person name="Aerts A."/>
            <person name="Atanasova L."/>
            <person name="Chenthamara K."/>
            <person name="Zhang J."/>
            <person name="Grujic M."/>
            <person name="Henrissat B."/>
            <person name="Kuo A."/>
            <person name="Salamov A."/>
            <person name="Lipzen A."/>
            <person name="Labutti K."/>
            <person name="Barry K."/>
            <person name="Miao Y."/>
            <person name="Rahimi M.J."/>
            <person name="Shen Q."/>
            <person name="Grigoriev I.V."/>
            <person name="Kubicek C.P."/>
            <person name="Druzhinina I.S."/>
        </authorList>
    </citation>
    <scope>NUCLEOTIDE SEQUENCE [LARGE SCALE GENOMIC DNA]</scope>
    <source>
        <strain evidence="1 2">CBS 226.95</strain>
    </source>
</reference>
<evidence type="ECO:0000313" key="2">
    <source>
        <dbReference type="Proteomes" id="UP000241690"/>
    </source>
</evidence>
<dbReference type="RefSeq" id="XP_024768945.1">
    <property type="nucleotide sequence ID" value="XM_024913984.1"/>
</dbReference>
<organism evidence="1 2">
    <name type="scientific">Trichoderma harzianum CBS 226.95</name>
    <dbReference type="NCBI Taxonomy" id="983964"/>
    <lineage>
        <taxon>Eukaryota</taxon>
        <taxon>Fungi</taxon>
        <taxon>Dikarya</taxon>
        <taxon>Ascomycota</taxon>
        <taxon>Pezizomycotina</taxon>
        <taxon>Sordariomycetes</taxon>
        <taxon>Hypocreomycetidae</taxon>
        <taxon>Hypocreales</taxon>
        <taxon>Hypocreaceae</taxon>
        <taxon>Trichoderma</taxon>
    </lineage>
</organism>
<dbReference type="EMBL" id="KZ679693">
    <property type="protein sequence ID" value="PTB49268.1"/>
    <property type="molecule type" value="Genomic_DNA"/>
</dbReference>
<name>A0A2T3ZWW2_TRIHA</name>
<gene>
    <name evidence="1" type="ORF">M431DRAFT_276833</name>
</gene>
<sequence length="166" mass="18146">MRGITHESYYPVEELANRRISRACPSPFTVGSSQAREEKIAHDKSPSSRHSKWINGCGLPTVFASSVSAPLLGSCGRTPCRWWETCSMPCISRGEGAIVSLLFADSHRQKTSVICFSVWSSGLCWGTATRTAGGPKKNHIQCFFLPSVLSHSMPDTFRLPNAPAQC</sequence>
<dbReference type="GeneID" id="36622548"/>
<keyword evidence="2" id="KW-1185">Reference proteome</keyword>
<dbReference type="Proteomes" id="UP000241690">
    <property type="component" value="Unassembled WGS sequence"/>
</dbReference>